<evidence type="ECO:0000256" key="4">
    <source>
        <dbReference type="PROSITE-ProRule" id="PRU00433"/>
    </source>
</evidence>
<keyword evidence="8" id="KW-1185">Reference proteome</keyword>
<dbReference type="RefSeq" id="WP_078922239.1">
    <property type="nucleotide sequence ID" value="NZ_FUYB01000006.1"/>
</dbReference>
<keyword evidence="3 4" id="KW-0408">Iron</keyword>
<dbReference type="InterPro" id="IPR009056">
    <property type="entry name" value="Cyt_c-like_dom"/>
</dbReference>
<evidence type="ECO:0000259" key="6">
    <source>
        <dbReference type="PROSITE" id="PS51007"/>
    </source>
</evidence>
<dbReference type="GO" id="GO:0046872">
    <property type="term" value="F:metal ion binding"/>
    <property type="evidence" value="ECO:0007669"/>
    <property type="project" value="UniProtKB-KW"/>
</dbReference>
<reference evidence="7 8" key="1">
    <citation type="submission" date="2017-02" db="EMBL/GenBank/DDBJ databases">
        <authorList>
            <person name="Peterson S.W."/>
        </authorList>
    </citation>
    <scope>NUCLEOTIDE SEQUENCE [LARGE SCALE GENOMIC DNA]</scope>
    <source>
        <strain evidence="7 8">ATCC 49788</strain>
    </source>
</reference>
<dbReference type="PROSITE" id="PS51007">
    <property type="entry name" value="CYTC"/>
    <property type="match status" value="1"/>
</dbReference>
<dbReference type="GO" id="GO:0009055">
    <property type="term" value="F:electron transfer activity"/>
    <property type="evidence" value="ECO:0007669"/>
    <property type="project" value="InterPro"/>
</dbReference>
<proteinExistence type="predicted"/>
<feature type="domain" description="Cytochrome c" evidence="6">
    <location>
        <begin position="48"/>
        <end position="138"/>
    </location>
</feature>
<name>A0A1T4WIU1_9GAMM</name>
<keyword evidence="1 4" id="KW-0349">Heme</keyword>
<sequence>MFKLKTLTQALACTLLLSAGWVQAETPQDFLSSYQAAAKAADTKFQGFSARRGEQFFKTTHGNDWSCASCHTSNPATVGKHASTDKAIDPLAPAANPKRFTNPRKVEKWFKRNCKDVLSRECTALEKGDILTFLMAIQ</sequence>
<dbReference type="Gene3D" id="1.10.760.10">
    <property type="entry name" value="Cytochrome c-like domain"/>
    <property type="match status" value="1"/>
</dbReference>
<evidence type="ECO:0000313" key="8">
    <source>
        <dbReference type="Proteomes" id="UP000190460"/>
    </source>
</evidence>
<dbReference type="AlphaFoldDB" id="A0A1T4WIU1"/>
<dbReference type="Pfam" id="PF09086">
    <property type="entry name" value="DUF1924"/>
    <property type="match status" value="1"/>
</dbReference>
<gene>
    <name evidence="7" type="ORF">SAMN02745130_01771</name>
</gene>
<evidence type="ECO:0000256" key="2">
    <source>
        <dbReference type="ARBA" id="ARBA00022723"/>
    </source>
</evidence>
<dbReference type="SUPFAM" id="SSF46626">
    <property type="entry name" value="Cytochrome c"/>
    <property type="match status" value="1"/>
</dbReference>
<dbReference type="InterPro" id="IPR036909">
    <property type="entry name" value="Cyt_c-like_dom_sf"/>
</dbReference>
<keyword evidence="5" id="KW-0732">Signal</keyword>
<dbReference type="InterPro" id="IPR015170">
    <property type="entry name" value="DUF1924_SHP"/>
</dbReference>
<organism evidence="7 8">
    <name type="scientific">Thiothrix eikelboomii</name>
    <dbReference type="NCBI Taxonomy" id="92487"/>
    <lineage>
        <taxon>Bacteria</taxon>
        <taxon>Pseudomonadati</taxon>
        <taxon>Pseudomonadota</taxon>
        <taxon>Gammaproteobacteria</taxon>
        <taxon>Thiotrichales</taxon>
        <taxon>Thiotrichaceae</taxon>
        <taxon>Thiothrix</taxon>
    </lineage>
</organism>
<dbReference type="GO" id="GO:0020037">
    <property type="term" value="F:heme binding"/>
    <property type="evidence" value="ECO:0007669"/>
    <property type="project" value="InterPro"/>
</dbReference>
<keyword evidence="2 4" id="KW-0479">Metal-binding</keyword>
<evidence type="ECO:0000313" key="7">
    <source>
        <dbReference type="EMBL" id="SKA77276.1"/>
    </source>
</evidence>
<protein>
    <recommendedName>
        <fullName evidence="6">Cytochrome c domain-containing protein</fullName>
    </recommendedName>
</protein>
<feature type="chain" id="PRO_5012052354" description="Cytochrome c domain-containing protein" evidence="5">
    <location>
        <begin position="25"/>
        <end position="138"/>
    </location>
</feature>
<evidence type="ECO:0000256" key="3">
    <source>
        <dbReference type="ARBA" id="ARBA00023004"/>
    </source>
</evidence>
<dbReference type="OrthoDB" id="5295318at2"/>
<evidence type="ECO:0000256" key="5">
    <source>
        <dbReference type="SAM" id="SignalP"/>
    </source>
</evidence>
<evidence type="ECO:0000256" key="1">
    <source>
        <dbReference type="ARBA" id="ARBA00022617"/>
    </source>
</evidence>
<feature type="signal peptide" evidence="5">
    <location>
        <begin position="1"/>
        <end position="24"/>
    </location>
</feature>
<dbReference type="STRING" id="92487.SAMN02745130_01771"/>
<accession>A0A1T4WIU1</accession>
<dbReference type="Proteomes" id="UP000190460">
    <property type="component" value="Unassembled WGS sequence"/>
</dbReference>
<dbReference type="EMBL" id="FUYB01000006">
    <property type="protein sequence ID" value="SKA77276.1"/>
    <property type="molecule type" value="Genomic_DNA"/>
</dbReference>